<dbReference type="STRING" id="520767.ATZ99_02270"/>
<dbReference type="GO" id="GO:0003700">
    <property type="term" value="F:DNA-binding transcription factor activity"/>
    <property type="evidence" value="ECO:0007669"/>
    <property type="project" value="InterPro"/>
</dbReference>
<evidence type="ECO:0000313" key="6">
    <source>
        <dbReference type="Proteomes" id="UP000075737"/>
    </source>
</evidence>
<evidence type="ECO:0000256" key="3">
    <source>
        <dbReference type="ARBA" id="ARBA00022629"/>
    </source>
</evidence>
<reference evidence="5 6" key="1">
    <citation type="submission" date="2015-12" db="EMBL/GenBank/DDBJ databases">
        <title>Draft genome of Thermovenabulum gondwanense isolated from a red thermophilic microbial mat colonisisng an outflow channel of a bore well.</title>
        <authorList>
            <person name="Patel B.K."/>
        </authorList>
    </citation>
    <scope>NUCLEOTIDE SEQUENCE [LARGE SCALE GENOMIC DNA]</scope>
    <source>
        <strain evidence="5 6">R270</strain>
    </source>
</reference>
<dbReference type="PANTHER" id="PTHR18964">
    <property type="entry name" value="ROK (REPRESSOR, ORF, KINASE) FAMILY"/>
    <property type="match status" value="1"/>
</dbReference>
<keyword evidence="3" id="KW-0859">Xylose metabolism</keyword>
<evidence type="ECO:0000259" key="4">
    <source>
        <dbReference type="Pfam" id="PF01047"/>
    </source>
</evidence>
<keyword evidence="6" id="KW-1185">Reference proteome</keyword>
<dbReference type="Pfam" id="PF01047">
    <property type="entry name" value="MarR"/>
    <property type="match status" value="1"/>
</dbReference>
<dbReference type="GO" id="GO:0042732">
    <property type="term" value="P:D-xylose metabolic process"/>
    <property type="evidence" value="ECO:0007669"/>
    <property type="project" value="UniProtKB-KW"/>
</dbReference>
<comment type="caution">
    <text evidence="5">The sequence shown here is derived from an EMBL/GenBank/DDBJ whole genome shotgun (WGS) entry which is preliminary data.</text>
</comment>
<gene>
    <name evidence="5" type="primary">nagC</name>
    <name evidence="5" type="ORF">ATZ99_02270</name>
</gene>
<dbReference type="Gene3D" id="1.10.10.10">
    <property type="entry name" value="Winged helix-like DNA-binding domain superfamily/Winged helix DNA-binding domain"/>
    <property type="match status" value="1"/>
</dbReference>
<dbReference type="AlphaFoldDB" id="A0A162N2L5"/>
<comment type="similarity">
    <text evidence="2">Belongs to the ROK (NagC/XylR) family.</text>
</comment>
<dbReference type="SUPFAM" id="SSF53067">
    <property type="entry name" value="Actin-like ATPase domain"/>
    <property type="match status" value="1"/>
</dbReference>
<dbReference type="RefSeq" id="WP_068747401.1">
    <property type="nucleotide sequence ID" value="NZ_LOHZ01000015.1"/>
</dbReference>
<dbReference type="Pfam" id="PF00480">
    <property type="entry name" value="ROK"/>
    <property type="match status" value="1"/>
</dbReference>
<dbReference type="Gene3D" id="3.30.420.40">
    <property type="match status" value="2"/>
</dbReference>
<feature type="domain" description="HTH marR-type" evidence="4">
    <location>
        <begin position="15"/>
        <end position="59"/>
    </location>
</feature>
<evidence type="ECO:0000256" key="2">
    <source>
        <dbReference type="ARBA" id="ARBA00006479"/>
    </source>
</evidence>
<organism evidence="5 6">
    <name type="scientific">Thermovenabulum gondwanense</name>
    <dbReference type="NCBI Taxonomy" id="520767"/>
    <lineage>
        <taxon>Bacteria</taxon>
        <taxon>Bacillati</taxon>
        <taxon>Bacillota</taxon>
        <taxon>Clostridia</taxon>
        <taxon>Thermosediminibacterales</taxon>
        <taxon>Thermosediminibacteraceae</taxon>
        <taxon>Thermovenabulum</taxon>
    </lineage>
</organism>
<dbReference type="Proteomes" id="UP000075737">
    <property type="component" value="Unassembled WGS sequence"/>
</dbReference>
<dbReference type="InterPro" id="IPR000600">
    <property type="entry name" value="ROK"/>
</dbReference>
<comment type="function">
    <text evidence="1">Transcriptional repressor of xylose-utilizing enzymes.</text>
</comment>
<protein>
    <submittedName>
        <fullName evidence="5">N-acetylglucosamine repressor</fullName>
    </submittedName>
</protein>
<dbReference type="EMBL" id="LOHZ01000015">
    <property type="protein sequence ID" value="KYO68710.1"/>
    <property type="molecule type" value="Genomic_DNA"/>
</dbReference>
<dbReference type="InterPro" id="IPR000835">
    <property type="entry name" value="HTH_MarR-typ"/>
</dbReference>
<proteinExistence type="inferred from homology"/>
<accession>A0A162N2L5</accession>
<dbReference type="InterPro" id="IPR036390">
    <property type="entry name" value="WH_DNA-bd_sf"/>
</dbReference>
<evidence type="ECO:0000313" key="5">
    <source>
        <dbReference type="EMBL" id="KYO68710.1"/>
    </source>
</evidence>
<dbReference type="SUPFAM" id="SSF46785">
    <property type="entry name" value="Winged helix' DNA-binding domain"/>
    <property type="match status" value="1"/>
</dbReference>
<dbReference type="PATRIC" id="fig|520767.4.peg.228"/>
<sequence>MSKIPGNSKYVKKINRMTVLNIIKQHEVISRYELAEKTGLTPPAITGIIRELLEIGLVKEVGLAKSRGGRRPVKIKFNPEAGYVLGIEVTRFETSIGIGDLKNVPGEISSVEIDMTDPEEGIPMLINSLKSIIERDLSEGKTFLGIGIAFPGLLNVKEGIVKRSVNLGPKWNNFPIREVIEKQIGLPVFVENNSNASALAERWFGGAISYKDLVYINLGEGISAGIILEDRILQGFQGHAGEIGHMVIMENGPLCNCGNRGCLESICGIPAILRRVNSELPLIKSDDPLKEIWEKKGKVGTNDILNCAMIEGSYAHDLLKQMAKYVGLAIANIVNFYNPETVFIGGKMSKVVEIFMDVIKETVYSHAFPEIAISTSIKVSSLGKNSGVIGACALALRELFRSNSDIVDFIQSKGKKIQSEGI</sequence>
<keyword evidence="3" id="KW-0119">Carbohydrate metabolism</keyword>
<dbReference type="InterPro" id="IPR043129">
    <property type="entry name" value="ATPase_NBD"/>
</dbReference>
<dbReference type="PANTHER" id="PTHR18964:SF149">
    <property type="entry name" value="BIFUNCTIONAL UDP-N-ACETYLGLUCOSAMINE 2-EPIMERASE_N-ACETYLMANNOSAMINE KINASE"/>
    <property type="match status" value="1"/>
</dbReference>
<dbReference type="OrthoDB" id="9810372at2"/>
<dbReference type="InterPro" id="IPR036388">
    <property type="entry name" value="WH-like_DNA-bd_sf"/>
</dbReference>
<evidence type="ECO:0000256" key="1">
    <source>
        <dbReference type="ARBA" id="ARBA00002486"/>
    </source>
</evidence>
<name>A0A162N2L5_9FIRM</name>